<keyword evidence="3" id="KW-0808">Transferase</keyword>
<dbReference type="Pfam" id="PF00534">
    <property type="entry name" value="Glycos_transf_1"/>
    <property type="match status" value="1"/>
</dbReference>
<dbReference type="AlphaFoldDB" id="A0A6P1M6S3"/>
<dbReference type="PANTHER" id="PTHR45947">
    <property type="entry name" value="SULFOQUINOVOSYL TRANSFERASE SQD2"/>
    <property type="match status" value="1"/>
</dbReference>
<evidence type="ECO:0000259" key="2">
    <source>
        <dbReference type="Pfam" id="PF13439"/>
    </source>
</evidence>
<dbReference type="KEGG" id="taer:GT409_12790"/>
<dbReference type="InterPro" id="IPR050194">
    <property type="entry name" value="Glycosyltransferase_grp1"/>
</dbReference>
<dbReference type="CDD" id="cd03801">
    <property type="entry name" value="GT4_PimA-like"/>
    <property type="match status" value="1"/>
</dbReference>
<sequence length="418" mass="47019">MKVLIANDCPLGLSGSGGVETHIRQLKEALKARGISVALLVAQRRGLPEQIEEDLFAIPNLNAPPLRKHVLSNYRQQRAALARAKELIQQYDPDVINIHNFVNPGVLHMLRKCGPVVKSLHDCRPFCIKPPPVGCSRLIGDTKAFCDMKFGLKCWTHCYAHAGHTPIERIEAWSYFPSNLMARNETIHCDHIVTYGSYLKELAGRLFPDPDRLHVVYHFTDAERESAGFEIRPQKEPVFLFAGRLSAEKAPQHIFDALDRIPEVSCRVIIAGDGALRDNVEARARNASPNHKIEIKGYVGQQELYDLYRQASVLLFTSIGSEGCPLVGLEAMYFGNTAIGYDTGGAGEWLVDGQTGVCVEIGDVDGLARAMARMIRYPDERLRLRRQAREYVQQKFRREQHIDHLIDVYEQTVRDRAG</sequence>
<accession>A0A6P1M6S3</accession>
<proteinExistence type="predicted"/>
<dbReference type="PANTHER" id="PTHR45947:SF3">
    <property type="entry name" value="SULFOQUINOVOSYL TRANSFERASE SQD2"/>
    <property type="match status" value="1"/>
</dbReference>
<dbReference type="Gene3D" id="3.40.50.2000">
    <property type="entry name" value="Glycogen Phosphorylase B"/>
    <property type="match status" value="2"/>
</dbReference>
<dbReference type="InterPro" id="IPR001296">
    <property type="entry name" value="Glyco_trans_1"/>
</dbReference>
<dbReference type="Pfam" id="PF13439">
    <property type="entry name" value="Glyco_transf_4"/>
    <property type="match status" value="1"/>
</dbReference>
<organism evidence="3 4">
    <name type="scientific">Tichowtungia aerotolerans</name>
    <dbReference type="NCBI Taxonomy" id="2697043"/>
    <lineage>
        <taxon>Bacteria</taxon>
        <taxon>Pseudomonadati</taxon>
        <taxon>Kiritimatiellota</taxon>
        <taxon>Tichowtungiia</taxon>
        <taxon>Tichowtungiales</taxon>
        <taxon>Tichowtungiaceae</taxon>
        <taxon>Tichowtungia</taxon>
    </lineage>
</organism>
<dbReference type="RefSeq" id="WP_160629457.1">
    <property type="nucleotide sequence ID" value="NZ_CP047593.1"/>
</dbReference>
<protein>
    <submittedName>
        <fullName evidence="3">Glycosyltransferase</fullName>
    </submittedName>
</protein>
<name>A0A6P1M6S3_9BACT</name>
<evidence type="ECO:0000259" key="1">
    <source>
        <dbReference type="Pfam" id="PF00534"/>
    </source>
</evidence>
<dbReference type="SUPFAM" id="SSF53756">
    <property type="entry name" value="UDP-Glycosyltransferase/glycogen phosphorylase"/>
    <property type="match status" value="1"/>
</dbReference>
<gene>
    <name evidence="3" type="ORF">GT409_12790</name>
</gene>
<dbReference type="InterPro" id="IPR028098">
    <property type="entry name" value="Glyco_trans_4-like_N"/>
</dbReference>
<dbReference type="EMBL" id="CP047593">
    <property type="protein sequence ID" value="QHI70280.1"/>
    <property type="molecule type" value="Genomic_DNA"/>
</dbReference>
<dbReference type="GO" id="GO:0016757">
    <property type="term" value="F:glycosyltransferase activity"/>
    <property type="evidence" value="ECO:0007669"/>
    <property type="project" value="InterPro"/>
</dbReference>
<feature type="domain" description="Glycosyltransferase subfamily 4-like N-terminal" evidence="2">
    <location>
        <begin position="17"/>
        <end position="224"/>
    </location>
</feature>
<reference evidence="3 4" key="1">
    <citation type="submission" date="2020-01" db="EMBL/GenBank/DDBJ databases">
        <title>Ponticoccus aerotolerans gen. nov., sp. nov., an anaerobic bacterium and proposal of Ponticoccusceae fam. nov., Ponticoccusles ord. nov. and Ponticoccuse classis nov. in the phylum Kiritimatiellaeota.</title>
        <authorList>
            <person name="Zhou L.Y."/>
            <person name="Du Z.J."/>
        </authorList>
    </citation>
    <scope>NUCLEOTIDE SEQUENCE [LARGE SCALE GENOMIC DNA]</scope>
    <source>
        <strain evidence="3 4">S-5007</strain>
    </source>
</reference>
<keyword evidence="4" id="KW-1185">Reference proteome</keyword>
<evidence type="ECO:0000313" key="4">
    <source>
        <dbReference type="Proteomes" id="UP000464954"/>
    </source>
</evidence>
<feature type="domain" description="Glycosyl transferase family 1" evidence="1">
    <location>
        <begin position="232"/>
        <end position="390"/>
    </location>
</feature>
<dbReference type="Proteomes" id="UP000464954">
    <property type="component" value="Chromosome"/>
</dbReference>
<evidence type="ECO:0000313" key="3">
    <source>
        <dbReference type="EMBL" id="QHI70280.1"/>
    </source>
</evidence>